<reference evidence="2 3" key="1">
    <citation type="submission" date="2024-01" db="EMBL/GenBank/DDBJ databases">
        <authorList>
            <person name="Allen C."/>
            <person name="Tagirdzhanova G."/>
        </authorList>
    </citation>
    <scope>NUCLEOTIDE SEQUENCE [LARGE SCALE GENOMIC DNA]</scope>
</reference>
<protein>
    <submittedName>
        <fullName evidence="2">Uncharacterized protein</fullName>
    </submittedName>
</protein>
<feature type="compositionally biased region" description="Basic residues" evidence="1">
    <location>
        <begin position="331"/>
        <end position="343"/>
    </location>
</feature>
<gene>
    <name evidence="2" type="ORF">SEUCBS140593_000921</name>
</gene>
<feature type="compositionally biased region" description="Basic residues" evidence="1">
    <location>
        <begin position="352"/>
        <end position="362"/>
    </location>
</feature>
<feature type="compositionally biased region" description="Low complexity" evidence="1">
    <location>
        <begin position="106"/>
        <end position="145"/>
    </location>
</feature>
<comment type="caution">
    <text evidence="2">The sequence shown here is derived from an EMBL/GenBank/DDBJ whole genome shotgun (WGS) entry which is preliminary data.</text>
</comment>
<feature type="compositionally biased region" description="Basic and acidic residues" evidence="1">
    <location>
        <begin position="183"/>
        <end position="203"/>
    </location>
</feature>
<evidence type="ECO:0000256" key="1">
    <source>
        <dbReference type="SAM" id="MobiDB-lite"/>
    </source>
</evidence>
<dbReference type="Proteomes" id="UP001642482">
    <property type="component" value="Unassembled WGS sequence"/>
</dbReference>
<organism evidence="2 3">
    <name type="scientific">Sporothrix eucalyptigena</name>
    <dbReference type="NCBI Taxonomy" id="1812306"/>
    <lineage>
        <taxon>Eukaryota</taxon>
        <taxon>Fungi</taxon>
        <taxon>Dikarya</taxon>
        <taxon>Ascomycota</taxon>
        <taxon>Pezizomycotina</taxon>
        <taxon>Sordariomycetes</taxon>
        <taxon>Sordariomycetidae</taxon>
        <taxon>Ophiostomatales</taxon>
        <taxon>Ophiostomataceae</taxon>
        <taxon>Sporothrix</taxon>
    </lineage>
</organism>
<feature type="compositionally biased region" description="Pro residues" evidence="1">
    <location>
        <begin position="279"/>
        <end position="293"/>
    </location>
</feature>
<feature type="region of interest" description="Disordered" evidence="1">
    <location>
        <begin position="1"/>
        <end position="362"/>
    </location>
</feature>
<accession>A0ABP0ATX0</accession>
<dbReference type="EMBL" id="CAWUHD010000005">
    <property type="protein sequence ID" value="CAK7210705.1"/>
    <property type="molecule type" value="Genomic_DNA"/>
</dbReference>
<sequence>MTDYSPSPVVNSGSTEAIKQSKPVEPAGIPGLPTKPVFGGDNIANKSESPDGGVLNGTVDKKDDTDFAKPVTPVSEANGHIGGSDNADSDKPGAIPLPLTEEPEKPVAAPTEAPKPTEPASSSASIPTATAPSVTLAAPTTAPATNGESSSLTAGLPAKAVESVEPPKPAEDSSLSATNAVAGEKRKVEGSADAPAADKDEKPAGPALTALFGTGAASSFPAKPPAPEPEADTESPAKKLKTDTVTDTDTALPSAPAGTPAAPPAEVPAPAPVTVSAPEPAPEPVAEAPPPAAIPSVDPAPGAALEANLGPAPSADEIANTSAEAPEPKAGVKKSNSRAKREKKPLPPVGKTARKTRSQGPV</sequence>
<keyword evidence="3" id="KW-1185">Reference proteome</keyword>
<name>A0ABP0ATX0_9PEZI</name>
<evidence type="ECO:0000313" key="2">
    <source>
        <dbReference type="EMBL" id="CAK7210705.1"/>
    </source>
</evidence>
<feature type="compositionally biased region" description="Polar residues" evidence="1">
    <location>
        <begin position="1"/>
        <end position="18"/>
    </location>
</feature>
<evidence type="ECO:0000313" key="3">
    <source>
        <dbReference type="Proteomes" id="UP001642482"/>
    </source>
</evidence>
<proteinExistence type="predicted"/>
<feature type="compositionally biased region" description="Pro residues" evidence="1">
    <location>
        <begin position="261"/>
        <end position="271"/>
    </location>
</feature>
<feature type="compositionally biased region" description="Basic and acidic residues" evidence="1">
    <location>
        <begin position="235"/>
        <end position="244"/>
    </location>
</feature>
<feature type="compositionally biased region" description="Low complexity" evidence="1">
    <location>
        <begin position="245"/>
        <end position="260"/>
    </location>
</feature>